<reference evidence="2" key="1">
    <citation type="submission" date="2021-09" db="EMBL/GenBank/DDBJ databases">
        <authorList>
            <consortium name="AG Swart"/>
            <person name="Singh M."/>
            <person name="Singh A."/>
            <person name="Seah K."/>
            <person name="Emmerich C."/>
        </authorList>
    </citation>
    <scope>NUCLEOTIDE SEQUENCE</scope>
    <source>
        <strain evidence="2">ATCC30299</strain>
    </source>
</reference>
<protein>
    <recommendedName>
        <fullName evidence="4">Transmembrane protein</fullName>
    </recommendedName>
</protein>
<gene>
    <name evidence="2" type="ORF">BSTOLATCC_MIC32032</name>
</gene>
<feature type="transmembrane region" description="Helical" evidence="1">
    <location>
        <begin position="53"/>
        <end position="76"/>
    </location>
</feature>
<organism evidence="2 3">
    <name type="scientific">Blepharisma stoltei</name>
    <dbReference type="NCBI Taxonomy" id="1481888"/>
    <lineage>
        <taxon>Eukaryota</taxon>
        <taxon>Sar</taxon>
        <taxon>Alveolata</taxon>
        <taxon>Ciliophora</taxon>
        <taxon>Postciliodesmatophora</taxon>
        <taxon>Heterotrichea</taxon>
        <taxon>Heterotrichida</taxon>
        <taxon>Blepharismidae</taxon>
        <taxon>Blepharisma</taxon>
    </lineage>
</organism>
<feature type="transmembrane region" description="Helical" evidence="1">
    <location>
        <begin position="12"/>
        <end position="33"/>
    </location>
</feature>
<keyword evidence="3" id="KW-1185">Reference proteome</keyword>
<dbReference type="EMBL" id="CAJZBQ010000032">
    <property type="protein sequence ID" value="CAG9322712.1"/>
    <property type="molecule type" value="Genomic_DNA"/>
</dbReference>
<keyword evidence="1" id="KW-0472">Membrane</keyword>
<keyword evidence="1" id="KW-1133">Transmembrane helix</keyword>
<evidence type="ECO:0008006" key="4">
    <source>
        <dbReference type="Google" id="ProtNLM"/>
    </source>
</evidence>
<sequence length="104" mass="11136">MGAGTLRNKGVGVCFGLVFTGAGWVGLLTSILGSKGNGTRSWKGFSLTLLEGVLAQSGYLSSGILIICPRLWVYIFTISLQKIRLFEFSTKVNSLTRGIATQSF</sequence>
<accession>A0AAU9JAF8</accession>
<comment type="caution">
    <text evidence="2">The sequence shown here is derived from an EMBL/GenBank/DDBJ whole genome shotgun (WGS) entry which is preliminary data.</text>
</comment>
<keyword evidence="1" id="KW-0812">Transmembrane</keyword>
<evidence type="ECO:0000256" key="1">
    <source>
        <dbReference type="SAM" id="Phobius"/>
    </source>
</evidence>
<proteinExistence type="predicted"/>
<dbReference type="Proteomes" id="UP001162131">
    <property type="component" value="Unassembled WGS sequence"/>
</dbReference>
<evidence type="ECO:0000313" key="3">
    <source>
        <dbReference type="Proteomes" id="UP001162131"/>
    </source>
</evidence>
<dbReference type="AlphaFoldDB" id="A0AAU9JAF8"/>
<name>A0AAU9JAF8_9CILI</name>
<evidence type="ECO:0000313" key="2">
    <source>
        <dbReference type="EMBL" id="CAG9322712.1"/>
    </source>
</evidence>